<feature type="transmembrane region" description="Helical" evidence="1">
    <location>
        <begin position="227"/>
        <end position="247"/>
    </location>
</feature>
<sequence>METTAKKPDGMVAYMAVTAAYWAFMLTDGALRMLVLLHFHTLGFSPIQLAYLFLLYEFMGMVTNLSAGWIAARFGLTSTLYAGLSIQIVALVALAQLDPGWSVVTSVIFVMAVQGASGVAKDLAKMSSKSAVKLLAPEGDGALFRWVAVLTGSKNAVKGFGFLLGAALLGVFGFTTSIIAMAVVLAVILAGVASFMPSGLPRGKKSAKFREVFSKDPNINRLSAARMFLFGARDVWFVVGIPIYFHSVLSDGTHAGDRAAFFQIGTFMALWIIAYGAVQAWAPKLLGAKGKPLSQITGLASVWVGMLTLIPFALAGAAFIAEEPQTWLTLVLVAGLLVFGFVFAVNSSLHSYLILAFTQADRVTMDVGFYYMSNAAGRLLGTLLSGLSYQIGGLPLCLATAGTMAGLSFVIVRKLGR</sequence>
<evidence type="ECO:0000313" key="2">
    <source>
        <dbReference type="EMBL" id="SMX34535.1"/>
    </source>
</evidence>
<reference evidence="3" key="1">
    <citation type="submission" date="2017-05" db="EMBL/GenBank/DDBJ databases">
        <authorList>
            <person name="Rodrigo-Torres L."/>
            <person name="Arahal R. D."/>
            <person name="Lucena T."/>
        </authorList>
    </citation>
    <scope>NUCLEOTIDE SEQUENCE [LARGE SCALE GENOMIC DNA]</scope>
    <source>
        <strain evidence="3">CECT 8621</strain>
    </source>
</reference>
<proteinExistence type="predicted"/>
<dbReference type="InterPro" id="IPR036259">
    <property type="entry name" value="MFS_trans_sf"/>
</dbReference>
<feature type="transmembrane region" description="Helical" evidence="1">
    <location>
        <begin position="101"/>
        <end position="120"/>
    </location>
</feature>
<keyword evidence="1" id="KW-1133">Transmembrane helix</keyword>
<dbReference type="NCBIfam" id="NF033734">
    <property type="entry name" value="MFS_ArsJ"/>
    <property type="match status" value="1"/>
</dbReference>
<dbReference type="EMBL" id="FXYE01000001">
    <property type="protein sequence ID" value="SMX34535.1"/>
    <property type="molecule type" value="Genomic_DNA"/>
</dbReference>
<dbReference type="PANTHER" id="PTHR23547:SF1">
    <property type="entry name" value="MAJOR FACILITATOR SUPERFAMILY MFS_1"/>
    <property type="match status" value="1"/>
</dbReference>
<feature type="transmembrane region" description="Helical" evidence="1">
    <location>
        <begin position="327"/>
        <end position="345"/>
    </location>
</feature>
<dbReference type="InterPro" id="IPR047769">
    <property type="entry name" value="MFS_ArsJ"/>
</dbReference>
<evidence type="ECO:0000256" key="1">
    <source>
        <dbReference type="SAM" id="Phobius"/>
    </source>
</evidence>
<organism evidence="2 3">
    <name type="scientific">Actibacterium lipolyticum</name>
    <dbReference type="NCBI Taxonomy" id="1524263"/>
    <lineage>
        <taxon>Bacteria</taxon>
        <taxon>Pseudomonadati</taxon>
        <taxon>Pseudomonadota</taxon>
        <taxon>Alphaproteobacteria</taxon>
        <taxon>Rhodobacterales</taxon>
        <taxon>Roseobacteraceae</taxon>
        <taxon>Actibacterium</taxon>
    </lineage>
</organism>
<evidence type="ECO:0000313" key="3">
    <source>
        <dbReference type="Proteomes" id="UP000202922"/>
    </source>
</evidence>
<dbReference type="Gene3D" id="1.20.1250.20">
    <property type="entry name" value="MFS general substrate transporter like domains"/>
    <property type="match status" value="1"/>
</dbReference>
<dbReference type="PANTHER" id="PTHR23547">
    <property type="entry name" value="MAJOR FACILITATOR SUPERFAMILY DOMAIN, GENERAL SUBSTRATE TRANSPORTER"/>
    <property type="match status" value="1"/>
</dbReference>
<feature type="transmembrane region" description="Helical" evidence="1">
    <location>
        <begin position="178"/>
        <end position="200"/>
    </location>
</feature>
<dbReference type="OrthoDB" id="186809at2"/>
<dbReference type="AlphaFoldDB" id="A0A238JVB0"/>
<dbReference type="Proteomes" id="UP000202922">
    <property type="component" value="Unassembled WGS sequence"/>
</dbReference>
<name>A0A238JVB0_9RHOB</name>
<protein>
    <submittedName>
        <fullName evidence="2">Major Facilitator Superfamily protein</fullName>
    </submittedName>
</protein>
<feature type="transmembrane region" description="Helical" evidence="1">
    <location>
        <begin position="70"/>
        <end position="95"/>
    </location>
</feature>
<accession>A0A238JVB0</accession>
<dbReference type="RefSeq" id="WP_093966485.1">
    <property type="nucleotide sequence ID" value="NZ_FXYE01000001.1"/>
</dbReference>
<feature type="transmembrane region" description="Helical" evidence="1">
    <location>
        <begin position="392"/>
        <end position="412"/>
    </location>
</feature>
<feature type="transmembrane region" description="Helical" evidence="1">
    <location>
        <begin position="12"/>
        <end position="31"/>
    </location>
</feature>
<feature type="transmembrane region" description="Helical" evidence="1">
    <location>
        <begin position="259"/>
        <end position="278"/>
    </location>
</feature>
<keyword evidence="1" id="KW-0472">Membrane</keyword>
<keyword evidence="3" id="KW-1185">Reference proteome</keyword>
<feature type="transmembrane region" description="Helical" evidence="1">
    <location>
        <begin position="155"/>
        <end position="172"/>
    </location>
</feature>
<keyword evidence="1" id="KW-0812">Transmembrane</keyword>
<dbReference type="SUPFAM" id="SSF103473">
    <property type="entry name" value="MFS general substrate transporter"/>
    <property type="match status" value="1"/>
</dbReference>
<feature type="transmembrane region" description="Helical" evidence="1">
    <location>
        <begin position="299"/>
        <end position="321"/>
    </location>
</feature>
<gene>
    <name evidence="2" type="ORF">COL8621_01358</name>
</gene>